<dbReference type="PANTHER" id="PTHR30404:SF0">
    <property type="entry name" value="N-ACETYLMURAMOYL-L-ALANINE AMIDASE AMIC"/>
    <property type="match status" value="1"/>
</dbReference>
<dbReference type="EC" id="3.5.1.28" evidence="2"/>
<dbReference type="InterPro" id="IPR002508">
    <property type="entry name" value="MurNAc-LAA_cat"/>
</dbReference>
<dbReference type="CDD" id="cd02696">
    <property type="entry name" value="MurNAc-LAA"/>
    <property type="match status" value="1"/>
</dbReference>
<organism evidence="6 7">
    <name type="scientific">Gaopeijia maritima</name>
    <dbReference type="NCBI Taxonomy" id="3119007"/>
    <lineage>
        <taxon>Bacteria</taxon>
        <taxon>Pseudomonadati</taxon>
        <taxon>Gemmatimonadota</taxon>
        <taxon>Longimicrobiia</taxon>
        <taxon>Gaopeijiales</taxon>
        <taxon>Gaopeijiaceae</taxon>
        <taxon>Gaopeijia</taxon>
    </lineage>
</organism>
<dbReference type="Proteomes" id="UP001484239">
    <property type="component" value="Unassembled WGS sequence"/>
</dbReference>
<evidence type="ECO:0000256" key="2">
    <source>
        <dbReference type="ARBA" id="ARBA00011901"/>
    </source>
</evidence>
<reference evidence="6 7" key="1">
    <citation type="submission" date="2024-02" db="EMBL/GenBank/DDBJ databases">
        <title>A novel Gemmatimonadota bacterium.</title>
        <authorList>
            <person name="Du Z.-J."/>
            <person name="Ye Y.-Q."/>
        </authorList>
    </citation>
    <scope>NUCLEOTIDE SEQUENCE [LARGE SCALE GENOMIC DNA]</scope>
    <source>
        <strain evidence="6 7">DH-20</strain>
    </source>
</reference>
<evidence type="ECO:0000256" key="3">
    <source>
        <dbReference type="ARBA" id="ARBA00022801"/>
    </source>
</evidence>
<feature type="signal peptide" evidence="4">
    <location>
        <begin position="1"/>
        <end position="22"/>
    </location>
</feature>
<proteinExistence type="predicted"/>
<sequence length="277" mass="29175">MSGRRLAGSALLCAALAAPASAQLPGAGVSVPSPASDPVRVVVIDPGHGGHDPGSVGPEGIEEKDVALAAGLALARALDTIPDLEVHLIRDRDVSIPVWERGDIATRLKGDRPGVMVSIHVNALDDPGTRGVETYFLSQARTDHERRVAALENAPADAPGDGGVIRYDDPGLAFILNELRNLDYMHWSSDLAALVQDGLAEVHPGRNRGVKQAPLAVITNALMPSVLVELGFITNPAEEQLLANPAFHQDAAQAMAGALVEFFRRYPPGGGTRRDEP</sequence>
<comment type="caution">
    <text evidence="6">The sequence shown here is derived from an EMBL/GenBank/DDBJ whole genome shotgun (WGS) entry which is preliminary data.</text>
</comment>
<evidence type="ECO:0000313" key="6">
    <source>
        <dbReference type="EMBL" id="MEK9500720.1"/>
    </source>
</evidence>
<dbReference type="RefSeq" id="WP_405286571.1">
    <property type="nucleotide sequence ID" value="NZ_JBBHLI010000003.1"/>
</dbReference>
<dbReference type="GO" id="GO:0008745">
    <property type="term" value="F:N-acetylmuramoyl-L-alanine amidase activity"/>
    <property type="evidence" value="ECO:0007669"/>
    <property type="project" value="UniProtKB-EC"/>
</dbReference>
<evidence type="ECO:0000313" key="7">
    <source>
        <dbReference type="Proteomes" id="UP001484239"/>
    </source>
</evidence>
<accession>A0ABU9EAZ0</accession>
<evidence type="ECO:0000256" key="1">
    <source>
        <dbReference type="ARBA" id="ARBA00001561"/>
    </source>
</evidence>
<feature type="domain" description="MurNAc-LAA" evidence="5">
    <location>
        <begin position="102"/>
        <end position="260"/>
    </location>
</feature>
<dbReference type="EMBL" id="JBBHLI010000003">
    <property type="protein sequence ID" value="MEK9500720.1"/>
    <property type="molecule type" value="Genomic_DNA"/>
</dbReference>
<dbReference type="InterPro" id="IPR050695">
    <property type="entry name" value="N-acetylmuramoyl_amidase_3"/>
</dbReference>
<dbReference type="SMART" id="SM00646">
    <property type="entry name" value="Ami_3"/>
    <property type="match status" value="1"/>
</dbReference>
<dbReference type="Gene3D" id="3.40.630.40">
    <property type="entry name" value="Zn-dependent exopeptidases"/>
    <property type="match status" value="1"/>
</dbReference>
<keyword evidence="7" id="KW-1185">Reference proteome</keyword>
<dbReference type="PANTHER" id="PTHR30404">
    <property type="entry name" value="N-ACETYLMURAMOYL-L-ALANINE AMIDASE"/>
    <property type="match status" value="1"/>
</dbReference>
<dbReference type="SUPFAM" id="SSF53187">
    <property type="entry name" value="Zn-dependent exopeptidases"/>
    <property type="match status" value="1"/>
</dbReference>
<keyword evidence="4" id="KW-0732">Signal</keyword>
<comment type="catalytic activity">
    <reaction evidence="1">
        <text>Hydrolyzes the link between N-acetylmuramoyl residues and L-amino acid residues in certain cell-wall glycopeptides.</text>
        <dbReference type="EC" id="3.5.1.28"/>
    </reaction>
</comment>
<evidence type="ECO:0000256" key="4">
    <source>
        <dbReference type="SAM" id="SignalP"/>
    </source>
</evidence>
<gene>
    <name evidence="6" type="ORF">WI372_07015</name>
</gene>
<name>A0ABU9EAZ0_9BACT</name>
<evidence type="ECO:0000259" key="5">
    <source>
        <dbReference type="SMART" id="SM00646"/>
    </source>
</evidence>
<feature type="chain" id="PRO_5046827823" description="N-acetylmuramoyl-L-alanine amidase" evidence="4">
    <location>
        <begin position="23"/>
        <end position="277"/>
    </location>
</feature>
<dbReference type="Pfam" id="PF01520">
    <property type="entry name" value="Amidase_3"/>
    <property type="match status" value="1"/>
</dbReference>
<keyword evidence="3 6" id="KW-0378">Hydrolase</keyword>
<protein>
    <recommendedName>
        <fullName evidence="2">N-acetylmuramoyl-L-alanine amidase</fullName>
        <ecNumber evidence="2">3.5.1.28</ecNumber>
    </recommendedName>
</protein>